<organism evidence="5 6">
    <name type="scientific">Micromonospora purpureochromogenes</name>
    <dbReference type="NCBI Taxonomy" id="47872"/>
    <lineage>
        <taxon>Bacteria</taxon>
        <taxon>Bacillati</taxon>
        <taxon>Actinomycetota</taxon>
        <taxon>Actinomycetes</taxon>
        <taxon>Micromonosporales</taxon>
        <taxon>Micromonosporaceae</taxon>
        <taxon>Micromonospora</taxon>
    </lineage>
</organism>
<dbReference type="CDD" id="cd00090">
    <property type="entry name" value="HTH_ARSR"/>
    <property type="match status" value="1"/>
</dbReference>
<keyword evidence="3" id="KW-0804">Transcription</keyword>
<evidence type="ECO:0000313" key="5">
    <source>
        <dbReference type="EMBL" id="SCE98620.1"/>
    </source>
</evidence>
<dbReference type="PRINTS" id="PR00778">
    <property type="entry name" value="HTHARSR"/>
</dbReference>
<dbReference type="PANTHER" id="PTHR33154">
    <property type="entry name" value="TRANSCRIPTIONAL REGULATOR, ARSR FAMILY"/>
    <property type="match status" value="1"/>
</dbReference>
<dbReference type="PANTHER" id="PTHR33154:SF33">
    <property type="entry name" value="TRANSCRIPTIONAL REPRESSOR SDPR"/>
    <property type="match status" value="1"/>
</dbReference>
<dbReference type="AlphaFoldDB" id="A0A1C4WR01"/>
<dbReference type="Gene3D" id="1.10.10.10">
    <property type="entry name" value="Winged helix-like DNA-binding domain superfamily/Winged helix DNA-binding domain"/>
    <property type="match status" value="1"/>
</dbReference>
<dbReference type="SUPFAM" id="SSF46785">
    <property type="entry name" value="Winged helix' DNA-binding domain"/>
    <property type="match status" value="1"/>
</dbReference>
<keyword evidence="1" id="KW-0805">Transcription regulation</keyword>
<gene>
    <name evidence="5" type="ORF">GA0074696_2059</name>
</gene>
<keyword evidence="2" id="KW-0238">DNA-binding</keyword>
<evidence type="ECO:0000256" key="1">
    <source>
        <dbReference type="ARBA" id="ARBA00023015"/>
    </source>
</evidence>
<sequence>MRHIVAVPVDAFAVLAEPTRRRILDALRRSECSVGELVDVLGMSQPAVSKHLKVLREAGFVSCRTAAQQRIYRIDVRPFRAVDGWLAPYREMWTAHLDALERHLDKE</sequence>
<dbReference type="InterPro" id="IPR001845">
    <property type="entry name" value="HTH_ArsR_DNA-bd_dom"/>
</dbReference>
<evidence type="ECO:0000313" key="6">
    <source>
        <dbReference type="Proteomes" id="UP000198228"/>
    </source>
</evidence>
<evidence type="ECO:0000256" key="3">
    <source>
        <dbReference type="ARBA" id="ARBA00023163"/>
    </source>
</evidence>
<reference evidence="5 6" key="1">
    <citation type="submission" date="2016-06" db="EMBL/GenBank/DDBJ databases">
        <authorList>
            <person name="Kjaerup R.B."/>
            <person name="Dalgaard T.S."/>
            <person name="Juul-Madsen H.R."/>
        </authorList>
    </citation>
    <scope>NUCLEOTIDE SEQUENCE [LARGE SCALE GENOMIC DNA]</scope>
    <source>
        <strain evidence="5 6">DSM 43821</strain>
    </source>
</reference>
<dbReference type="NCBIfam" id="NF033788">
    <property type="entry name" value="HTH_metalloreg"/>
    <property type="match status" value="1"/>
</dbReference>
<proteinExistence type="predicted"/>
<dbReference type="EMBL" id="LT607410">
    <property type="protein sequence ID" value="SCE98620.1"/>
    <property type="molecule type" value="Genomic_DNA"/>
</dbReference>
<dbReference type="Proteomes" id="UP000198228">
    <property type="component" value="Chromosome I"/>
</dbReference>
<accession>A0A1C4WR01</accession>
<feature type="domain" description="HTH arsR-type" evidence="4">
    <location>
        <begin position="1"/>
        <end position="107"/>
    </location>
</feature>
<protein>
    <submittedName>
        <fullName evidence="5">Transcriptional regulator, ArsR family</fullName>
    </submittedName>
</protein>
<dbReference type="GO" id="GO:0003700">
    <property type="term" value="F:DNA-binding transcription factor activity"/>
    <property type="evidence" value="ECO:0007669"/>
    <property type="project" value="InterPro"/>
</dbReference>
<dbReference type="Pfam" id="PF01022">
    <property type="entry name" value="HTH_5"/>
    <property type="match status" value="1"/>
</dbReference>
<name>A0A1C4WR01_9ACTN</name>
<dbReference type="GO" id="GO:0003677">
    <property type="term" value="F:DNA binding"/>
    <property type="evidence" value="ECO:0007669"/>
    <property type="project" value="UniProtKB-KW"/>
</dbReference>
<evidence type="ECO:0000259" key="4">
    <source>
        <dbReference type="PROSITE" id="PS50987"/>
    </source>
</evidence>
<dbReference type="PROSITE" id="PS50987">
    <property type="entry name" value="HTH_ARSR_2"/>
    <property type="match status" value="1"/>
</dbReference>
<dbReference type="InterPro" id="IPR036388">
    <property type="entry name" value="WH-like_DNA-bd_sf"/>
</dbReference>
<dbReference type="InterPro" id="IPR011991">
    <property type="entry name" value="ArsR-like_HTH"/>
</dbReference>
<dbReference type="SMART" id="SM00418">
    <property type="entry name" value="HTH_ARSR"/>
    <property type="match status" value="1"/>
</dbReference>
<dbReference type="InterPro" id="IPR036390">
    <property type="entry name" value="WH_DNA-bd_sf"/>
</dbReference>
<evidence type="ECO:0000256" key="2">
    <source>
        <dbReference type="ARBA" id="ARBA00023125"/>
    </source>
</evidence>
<dbReference type="InterPro" id="IPR051081">
    <property type="entry name" value="HTH_MetalResp_TranReg"/>
</dbReference>